<name>A0A381X826_9ZZZZ</name>
<dbReference type="SUPFAM" id="SSF53474">
    <property type="entry name" value="alpha/beta-Hydrolases"/>
    <property type="match status" value="1"/>
</dbReference>
<dbReference type="InterPro" id="IPR033140">
    <property type="entry name" value="Lipase_GDXG_put_SER_AS"/>
</dbReference>
<evidence type="ECO:0000313" key="4">
    <source>
        <dbReference type="EMBL" id="SVA60909.1"/>
    </source>
</evidence>
<comment type="similarity">
    <text evidence="1">Belongs to the 'GDXG' lipolytic enzyme family.</text>
</comment>
<dbReference type="PANTHER" id="PTHR48081">
    <property type="entry name" value="AB HYDROLASE SUPERFAMILY PROTEIN C4A8.06C"/>
    <property type="match status" value="1"/>
</dbReference>
<dbReference type="PANTHER" id="PTHR48081:SF30">
    <property type="entry name" value="ACETYL-HYDROLASE LIPR-RELATED"/>
    <property type="match status" value="1"/>
</dbReference>
<proteinExistence type="inferred from homology"/>
<dbReference type="InterPro" id="IPR013094">
    <property type="entry name" value="AB_hydrolase_3"/>
</dbReference>
<dbReference type="Pfam" id="PF07859">
    <property type="entry name" value="Abhydrolase_3"/>
    <property type="match status" value="1"/>
</dbReference>
<dbReference type="PROSITE" id="PS01174">
    <property type="entry name" value="LIPASE_GDXG_SER"/>
    <property type="match status" value="1"/>
</dbReference>
<keyword evidence="2" id="KW-0378">Hydrolase</keyword>
<dbReference type="AlphaFoldDB" id="A0A381X826"/>
<dbReference type="GO" id="GO:0004806">
    <property type="term" value="F:triacylglycerol lipase activity"/>
    <property type="evidence" value="ECO:0007669"/>
    <property type="project" value="TreeGrafter"/>
</dbReference>
<gene>
    <name evidence="4" type="ORF">METZ01_LOCUS113763</name>
</gene>
<organism evidence="4">
    <name type="scientific">marine metagenome</name>
    <dbReference type="NCBI Taxonomy" id="408172"/>
    <lineage>
        <taxon>unclassified sequences</taxon>
        <taxon>metagenomes</taxon>
        <taxon>ecological metagenomes</taxon>
    </lineage>
</organism>
<protein>
    <recommendedName>
        <fullName evidence="3">Alpha/beta hydrolase fold-3 domain-containing protein</fullName>
    </recommendedName>
</protein>
<feature type="domain" description="Alpha/beta hydrolase fold-3" evidence="3">
    <location>
        <begin position="99"/>
        <end position="300"/>
    </location>
</feature>
<evidence type="ECO:0000259" key="3">
    <source>
        <dbReference type="Pfam" id="PF07859"/>
    </source>
</evidence>
<evidence type="ECO:0000256" key="1">
    <source>
        <dbReference type="ARBA" id="ARBA00010515"/>
    </source>
</evidence>
<reference evidence="4" key="1">
    <citation type="submission" date="2018-05" db="EMBL/GenBank/DDBJ databases">
        <authorList>
            <person name="Lanie J.A."/>
            <person name="Ng W.-L."/>
            <person name="Kazmierczak K.M."/>
            <person name="Andrzejewski T.M."/>
            <person name="Davidsen T.M."/>
            <person name="Wayne K.J."/>
            <person name="Tettelin H."/>
            <person name="Glass J.I."/>
            <person name="Rusch D."/>
            <person name="Podicherti R."/>
            <person name="Tsui H.-C.T."/>
            <person name="Winkler M.E."/>
        </authorList>
    </citation>
    <scope>NUCLEOTIDE SEQUENCE</scope>
</reference>
<accession>A0A381X826</accession>
<dbReference type="Gene3D" id="3.40.50.1820">
    <property type="entry name" value="alpha/beta hydrolase"/>
    <property type="match status" value="1"/>
</dbReference>
<sequence>MRILWQARDERIDGSLNFEIAYQERSLTVASSPELDHVIGIMKAIRAKPPADIHEARAVLDQALGGFTPPSDVTVFDVDAAGVPCQWITAPDVPQNRLIIYYHGGAYATCSSTTHQDLISRLSRASGAAALGVDYRLAPEHPFPAAVDDSIAAYNWALGHGFEPSNIVLAGDSAGGGLVLSVLLAARDGGIPMPAAGVCFSPWVDLECTGESMVANDHLDDFVKYGGLSARAQSYLGGADPKHPLASALHADLRGLPPLLVHVGSVETLLDDSSRLVEAAKRAGVEATLKIWDDMVHVWQAFASILPEGRQSIEESGAFIRERLG</sequence>
<dbReference type="InterPro" id="IPR050300">
    <property type="entry name" value="GDXG_lipolytic_enzyme"/>
</dbReference>
<dbReference type="EMBL" id="UINC01014245">
    <property type="protein sequence ID" value="SVA60909.1"/>
    <property type="molecule type" value="Genomic_DNA"/>
</dbReference>
<evidence type="ECO:0000256" key="2">
    <source>
        <dbReference type="ARBA" id="ARBA00022801"/>
    </source>
</evidence>
<dbReference type="InterPro" id="IPR029058">
    <property type="entry name" value="AB_hydrolase_fold"/>
</dbReference>